<dbReference type="Proteomes" id="UP000277811">
    <property type="component" value="Unassembled WGS sequence"/>
</dbReference>
<accession>A0A498R843</accession>
<sequence length="57" mass="6343">MNIKSTKPCSQSNCDGIMVKVPDFASITDHFKWVCKKCNHTEGGAKTENQTNNKNNV</sequence>
<keyword evidence="2" id="KW-1185">Reference proteome</keyword>
<name>A0A498R843_9FIRM</name>
<dbReference type="EMBL" id="UPPP01000073">
    <property type="protein sequence ID" value="VBB07359.1"/>
    <property type="molecule type" value="Genomic_DNA"/>
</dbReference>
<organism evidence="1 2">
    <name type="scientific">Lucifera butyrica</name>
    <dbReference type="NCBI Taxonomy" id="1351585"/>
    <lineage>
        <taxon>Bacteria</taxon>
        <taxon>Bacillati</taxon>
        <taxon>Bacillota</taxon>
        <taxon>Negativicutes</taxon>
        <taxon>Veillonellales</taxon>
        <taxon>Veillonellaceae</taxon>
        <taxon>Lucifera</taxon>
    </lineage>
</organism>
<dbReference type="AlphaFoldDB" id="A0A498R843"/>
<protein>
    <submittedName>
        <fullName evidence="1">Uncharacterized protein</fullName>
    </submittedName>
</protein>
<evidence type="ECO:0000313" key="1">
    <source>
        <dbReference type="EMBL" id="VBB07359.1"/>
    </source>
</evidence>
<evidence type="ECO:0000313" key="2">
    <source>
        <dbReference type="Proteomes" id="UP000277811"/>
    </source>
</evidence>
<reference evidence="1 2" key="1">
    <citation type="submission" date="2018-06" db="EMBL/GenBank/DDBJ databases">
        <authorList>
            <person name="Strepis N."/>
        </authorList>
    </citation>
    <scope>NUCLEOTIDE SEQUENCE [LARGE SCALE GENOMIC DNA]</scope>
    <source>
        <strain evidence="1">LUCI</strain>
    </source>
</reference>
<gene>
    <name evidence="1" type="ORF">LUCI_2603</name>
</gene>
<proteinExistence type="predicted"/>